<organism evidence="6 7">
    <name type="scientific">Oleiphilus messinensis</name>
    <dbReference type="NCBI Taxonomy" id="141451"/>
    <lineage>
        <taxon>Bacteria</taxon>
        <taxon>Pseudomonadati</taxon>
        <taxon>Pseudomonadota</taxon>
        <taxon>Gammaproteobacteria</taxon>
        <taxon>Oceanospirillales</taxon>
        <taxon>Oleiphilaceae</taxon>
        <taxon>Oleiphilus</taxon>
    </lineage>
</organism>
<feature type="domain" description="S-adenosylmethionine-dependent methyltransferase" evidence="5">
    <location>
        <begin position="128"/>
        <end position="306"/>
    </location>
</feature>
<dbReference type="GO" id="GO:0006364">
    <property type="term" value="P:rRNA processing"/>
    <property type="evidence" value="ECO:0007669"/>
    <property type="project" value="UniProtKB-KW"/>
</dbReference>
<dbReference type="InterPro" id="IPR029063">
    <property type="entry name" value="SAM-dependent_MTases_sf"/>
</dbReference>
<dbReference type="Proteomes" id="UP000196027">
    <property type="component" value="Chromosome"/>
</dbReference>
<dbReference type="Gene3D" id="3.30.750.80">
    <property type="entry name" value="RNA methyltransferase domain (HRMD) like"/>
    <property type="match status" value="1"/>
</dbReference>
<evidence type="ECO:0000256" key="4">
    <source>
        <dbReference type="ARBA" id="ARBA00022691"/>
    </source>
</evidence>
<proteinExistence type="predicted"/>
<dbReference type="InterPro" id="IPR019614">
    <property type="entry name" value="SAM-dep_methyl-trfase"/>
</dbReference>
<evidence type="ECO:0000313" key="6">
    <source>
        <dbReference type="EMBL" id="ARU58549.1"/>
    </source>
</evidence>
<keyword evidence="3 6" id="KW-0808">Transferase</keyword>
<evidence type="ECO:0000313" key="7">
    <source>
        <dbReference type="Proteomes" id="UP000196027"/>
    </source>
</evidence>
<keyword evidence="7" id="KW-1185">Reference proteome</keyword>
<dbReference type="KEGG" id="ome:OLMES_4553"/>
<dbReference type="Gene3D" id="3.40.50.150">
    <property type="entry name" value="Vaccinia Virus protein VP39"/>
    <property type="match status" value="1"/>
</dbReference>
<dbReference type="GO" id="GO:0032259">
    <property type="term" value="P:methylation"/>
    <property type="evidence" value="ECO:0007669"/>
    <property type="project" value="UniProtKB-KW"/>
</dbReference>
<keyword evidence="2 6" id="KW-0489">Methyltransferase</keyword>
<name>A0A1Y0IEE5_9GAMM</name>
<dbReference type="PANTHER" id="PTHR43042">
    <property type="entry name" value="SAM-DEPENDENT METHYLTRANSFERASE"/>
    <property type="match status" value="1"/>
</dbReference>
<dbReference type="RefSeq" id="WP_087463313.1">
    <property type="nucleotide sequence ID" value="NZ_CP021425.1"/>
</dbReference>
<dbReference type="EMBL" id="CP021425">
    <property type="protein sequence ID" value="ARU58549.1"/>
    <property type="molecule type" value="Genomic_DNA"/>
</dbReference>
<dbReference type="AlphaFoldDB" id="A0A1Y0IEE5"/>
<gene>
    <name evidence="6" type="ORF">OLMES_4553</name>
</gene>
<protein>
    <submittedName>
        <fullName evidence="6">SAM-dependent methyltransferase</fullName>
    </submittedName>
</protein>
<accession>A0A1Y0IEE5</accession>
<keyword evidence="1" id="KW-0698">rRNA processing</keyword>
<evidence type="ECO:0000259" key="5">
    <source>
        <dbReference type="Pfam" id="PF10672"/>
    </source>
</evidence>
<evidence type="ECO:0000256" key="1">
    <source>
        <dbReference type="ARBA" id="ARBA00022552"/>
    </source>
</evidence>
<keyword evidence="4" id="KW-0949">S-adenosyl-L-methionine</keyword>
<dbReference type="Pfam" id="PF10672">
    <property type="entry name" value="Methyltrans_SAM"/>
    <property type="match status" value="1"/>
</dbReference>
<evidence type="ECO:0000256" key="3">
    <source>
        <dbReference type="ARBA" id="ARBA00022679"/>
    </source>
</evidence>
<reference evidence="6 7" key="1">
    <citation type="submission" date="2017-05" db="EMBL/GenBank/DDBJ databases">
        <title>Genomic insights into alkan degradation activity of Oleiphilus messinensis.</title>
        <authorList>
            <person name="Kozyavkin S.A."/>
            <person name="Slesarev A.I."/>
            <person name="Golyshin P.N."/>
            <person name="Korzhenkov A."/>
            <person name="Golyshina O.N."/>
            <person name="Toshchakov S.V."/>
        </authorList>
    </citation>
    <scope>NUCLEOTIDE SEQUENCE [LARGE SCALE GENOMIC DNA]</scope>
    <source>
        <strain evidence="6 7">ME102</strain>
    </source>
</reference>
<sequence>MSVPELLQAVESAWHRRSSFMARCAQEQTSCYRLFHGSAEGGAGVTIDRYAETVLVQTFHQSLTDAELEGLELFYKGELPLCTLIYNDRSATNSRYQNTLSPSLETFAKTRQVGLELGMKVACQARHQGQDPLLFLDLRVVRRYLQASSAGKSVLNTFAYTCGAGVAAALGGAKQVINVDFAESSLAVGKENAALNDLSTDVIKFVQDDYFAVVRQFAGLNVGGRRGQNRGKIRKRPVQQFDLVLLDPPRWAKSPFGVVDLVNDYASVFKPALLSTAEGGVLICTNNVAKVASGQWLEQLQRAAQKAGRPAKQLQLLTPEEDFPSFDDQPPLKVAVLEV</sequence>
<dbReference type="SUPFAM" id="SSF53335">
    <property type="entry name" value="S-adenosyl-L-methionine-dependent methyltransferases"/>
    <property type="match status" value="1"/>
</dbReference>
<dbReference type="GO" id="GO:0008168">
    <property type="term" value="F:methyltransferase activity"/>
    <property type="evidence" value="ECO:0007669"/>
    <property type="project" value="UniProtKB-KW"/>
</dbReference>
<dbReference type="OrthoDB" id="9805492at2"/>
<dbReference type="PANTHER" id="PTHR43042:SF3">
    <property type="entry name" value="RIBOSOMAL RNA LARGE SUBUNIT METHYLTRANSFERASE YWBD-RELATED"/>
    <property type="match status" value="1"/>
</dbReference>
<evidence type="ECO:0000256" key="2">
    <source>
        <dbReference type="ARBA" id="ARBA00022603"/>
    </source>
</evidence>